<evidence type="ECO:0000313" key="1">
    <source>
        <dbReference type="EMBL" id="SKB89568.1"/>
    </source>
</evidence>
<name>A0ABY1LE46_9FLAO</name>
<proteinExistence type="predicted"/>
<organism evidence="1 2">
    <name type="scientific">Chryseobacterium balustinum</name>
    <dbReference type="NCBI Taxonomy" id="246"/>
    <lineage>
        <taxon>Bacteria</taxon>
        <taxon>Pseudomonadati</taxon>
        <taxon>Bacteroidota</taxon>
        <taxon>Flavobacteriia</taxon>
        <taxon>Flavobacteriales</taxon>
        <taxon>Weeksellaceae</taxon>
        <taxon>Chryseobacterium group</taxon>
        <taxon>Chryseobacterium</taxon>
    </lineage>
</organism>
<sequence length="120" mass="14189">MLRQAQHDIVNTNCHGAVKINIMLKNVMLSGVEGFQNHKIQKQKTSPNSEEVLLFLNLNLLFHRNLIHKNVSFSTCTLMPFWKFSEVVRFYFYISCFSWKNRCSEIFYLNIGIFRIDIIL</sequence>
<reference evidence="1 2" key="1">
    <citation type="submission" date="2017-02" db="EMBL/GenBank/DDBJ databases">
        <authorList>
            <person name="Varghese N."/>
            <person name="Submissions S."/>
        </authorList>
    </citation>
    <scope>NUCLEOTIDE SEQUENCE [LARGE SCALE GENOMIC DNA]</scope>
    <source>
        <strain evidence="1 2">DSM 16775</strain>
    </source>
</reference>
<comment type="caution">
    <text evidence="1">The sequence shown here is derived from an EMBL/GenBank/DDBJ whole genome shotgun (WGS) entry which is preliminary data.</text>
</comment>
<keyword evidence="2" id="KW-1185">Reference proteome</keyword>
<gene>
    <name evidence="1" type="ORF">SAMN05421800_11317</name>
</gene>
<dbReference type="Proteomes" id="UP000190669">
    <property type="component" value="Unassembled WGS sequence"/>
</dbReference>
<accession>A0ABY1LE46</accession>
<protein>
    <submittedName>
        <fullName evidence="1">Uncharacterized protein</fullName>
    </submittedName>
</protein>
<evidence type="ECO:0000313" key="2">
    <source>
        <dbReference type="Proteomes" id="UP000190669"/>
    </source>
</evidence>
<dbReference type="EMBL" id="FUZE01000013">
    <property type="protein sequence ID" value="SKB89568.1"/>
    <property type="molecule type" value="Genomic_DNA"/>
</dbReference>